<dbReference type="AlphaFoldDB" id="N1PNP5"/>
<protein>
    <recommendedName>
        <fullName evidence="3">F-box domain-containing protein</fullName>
    </recommendedName>
</protein>
<organism evidence="1 2">
    <name type="scientific">Dothistroma septosporum (strain NZE10 / CBS 128990)</name>
    <name type="common">Red band needle blight fungus</name>
    <name type="synonym">Mycosphaerella pini</name>
    <dbReference type="NCBI Taxonomy" id="675120"/>
    <lineage>
        <taxon>Eukaryota</taxon>
        <taxon>Fungi</taxon>
        <taxon>Dikarya</taxon>
        <taxon>Ascomycota</taxon>
        <taxon>Pezizomycotina</taxon>
        <taxon>Dothideomycetes</taxon>
        <taxon>Dothideomycetidae</taxon>
        <taxon>Mycosphaerellales</taxon>
        <taxon>Mycosphaerellaceae</taxon>
        <taxon>Dothistroma</taxon>
    </lineage>
</organism>
<sequence>MPPITLRSTANAQSPLLKLPQELVDLIFSFLYSETNLDIGPTRDAELRIFSNHLILRRTWPVPPPSWKGCSKVFRTCRAFYANGLNILYPQMTFSIRINGDDEDPGQRRSRLHSDYPFGRLDDCMPLRYLGAAQISLSAGSVQDLERLEERLGAFEEAVRGSERLRVGAVRVSLGRLVVTRAVFERVKRITDVVLKWCGNAKGDMKREGLMVKIFTNPGNDVPDHFLKDLASLVRSVDSDASVVSYSKGMVLL</sequence>
<proteinExistence type="predicted"/>
<accession>N1PNP5</accession>
<evidence type="ECO:0000313" key="1">
    <source>
        <dbReference type="EMBL" id="EME45027.1"/>
    </source>
</evidence>
<evidence type="ECO:0008006" key="3">
    <source>
        <dbReference type="Google" id="ProtNLM"/>
    </source>
</evidence>
<dbReference type="OrthoDB" id="5413827at2759"/>
<reference evidence="1 2" key="2">
    <citation type="journal article" date="2012" name="PLoS Pathog.">
        <title>Diverse lifestyles and strategies of plant pathogenesis encoded in the genomes of eighteen Dothideomycetes fungi.</title>
        <authorList>
            <person name="Ohm R.A."/>
            <person name="Feau N."/>
            <person name="Henrissat B."/>
            <person name="Schoch C.L."/>
            <person name="Horwitz B.A."/>
            <person name="Barry K.W."/>
            <person name="Condon B.J."/>
            <person name="Copeland A.C."/>
            <person name="Dhillon B."/>
            <person name="Glaser F."/>
            <person name="Hesse C.N."/>
            <person name="Kosti I."/>
            <person name="LaButti K."/>
            <person name="Lindquist E.A."/>
            <person name="Lucas S."/>
            <person name="Salamov A.A."/>
            <person name="Bradshaw R.E."/>
            <person name="Ciuffetti L."/>
            <person name="Hamelin R.C."/>
            <person name="Kema G.H.J."/>
            <person name="Lawrence C."/>
            <person name="Scott J.A."/>
            <person name="Spatafora J.W."/>
            <person name="Turgeon B.G."/>
            <person name="de Wit P.J.G.M."/>
            <person name="Zhong S."/>
            <person name="Goodwin S.B."/>
            <person name="Grigoriev I.V."/>
        </authorList>
    </citation>
    <scope>NUCLEOTIDE SEQUENCE [LARGE SCALE GENOMIC DNA]</scope>
    <source>
        <strain evidence="2">NZE10 / CBS 128990</strain>
    </source>
</reference>
<name>N1PNP5_DOTSN</name>
<reference evidence="2" key="1">
    <citation type="journal article" date="2012" name="PLoS Genet.">
        <title>The genomes of the fungal plant pathogens Cladosporium fulvum and Dothistroma septosporum reveal adaptation to different hosts and lifestyles but also signatures of common ancestry.</title>
        <authorList>
            <person name="de Wit P.J.G.M."/>
            <person name="van der Burgt A."/>
            <person name="Oekmen B."/>
            <person name="Stergiopoulos I."/>
            <person name="Abd-Elsalam K.A."/>
            <person name="Aerts A.L."/>
            <person name="Bahkali A.H."/>
            <person name="Beenen H.G."/>
            <person name="Chettri P."/>
            <person name="Cox M.P."/>
            <person name="Datema E."/>
            <person name="de Vries R.P."/>
            <person name="Dhillon B."/>
            <person name="Ganley A.R."/>
            <person name="Griffiths S.A."/>
            <person name="Guo Y."/>
            <person name="Hamelin R.C."/>
            <person name="Henrissat B."/>
            <person name="Kabir M.S."/>
            <person name="Jashni M.K."/>
            <person name="Kema G."/>
            <person name="Klaubauf S."/>
            <person name="Lapidus A."/>
            <person name="Levasseur A."/>
            <person name="Lindquist E."/>
            <person name="Mehrabi R."/>
            <person name="Ohm R.A."/>
            <person name="Owen T.J."/>
            <person name="Salamov A."/>
            <person name="Schwelm A."/>
            <person name="Schijlen E."/>
            <person name="Sun H."/>
            <person name="van den Burg H.A."/>
            <person name="van Ham R.C.H.J."/>
            <person name="Zhang S."/>
            <person name="Goodwin S.B."/>
            <person name="Grigoriev I.V."/>
            <person name="Collemare J."/>
            <person name="Bradshaw R.E."/>
        </authorList>
    </citation>
    <scope>NUCLEOTIDE SEQUENCE [LARGE SCALE GENOMIC DNA]</scope>
    <source>
        <strain evidence="2">NZE10 / CBS 128990</strain>
    </source>
</reference>
<dbReference type="EMBL" id="KB446538">
    <property type="protein sequence ID" value="EME45027.1"/>
    <property type="molecule type" value="Genomic_DNA"/>
</dbReference>
<dbReference type="HOGENOM" id="CLU_1098485_0_0_1"/>
<gene>
    <name evidence="1" type="ORF">DOTSEDRAFT_52420</name>
</gene>
<keyword evidence="2" id="KW-1185">Reference proteome</keyword>
<dbReference type="OMA" id="DYPFGRL"/>
<dbReference type="Proteomes" id="UP000016933">
    <property type="component" value="Unassembled WGS sequence"/>
</dbReference>
<evidence type="ECO:0000313" key="2">
    <source>
        <dbReference type="Proteomes" id="UP000016933"/>
    </source>
</evidence>